<protein>
    <submittedName>
        <fullName evidence="7">Heparinase II/III family protein</fullName>
    </submittedName>
</protein>
<dbReference type="InterPro" id="IPR012480">
    <property type="entry name" value="Hepar_II_III_C"/>
</dbReference>
<feature type="compositionally biased region" description="Basic and acidic residues" evidence="5">
    <location>
        <begin position="1"/>
        <end position="10"/>
    </location>
</feature>
<evidence type="ECO:0000313" key="7">
    <source>
        <dbReference type="EMBL" id="MDQ7248505.1"/>
    </source>
</evidence>
<gene>
    <name evidence="7" type="ORF">Q8A70_12545</name>
</gene>
<keyword evidence="4" id="KW-0456">Lyase</keyword>
<evidence type="ECO:0000313" key="8">
    <source>
        <dbReference type="Proteomes" id="UP001230156"/>
    </source>
</evidence>
<dbReference type="Gene3D" id="2.70.98.70">
    <property type="match status" value="1"/>
</dbReference>
<organism evidence="7 8">
    <name type="scientific">Dongia sedimenti</name>
    <dbReference type="NCBI Taxonomy" id="3064282"/>
    <lineage>
        <taxon>Bacteria</taxon>
        <taxon>Pseudomonadati</taxon>
        <taxon>Pseudomonadota</taxon>
        <taxon>Alphaproteobacteria</taxon>
        <taxon>Rhodospirillales</taxon>
        <taxon>Dongiaceae</taxon>
        <taxon>Dongia</taxon>
    </lineage>
</organism>
<dbReference type="Pfam" id="PF07940">
    <property type="entry name" value="Hepar_II_III_C"/>
    <property type="match status" value="1"/>
</dbReference>
<dbReference type="EMBL" id="JAUYVI010000004">
    <property type="protein sequence ID" value="MDQ7248505.1"/>
    <property type="molecule type" value="Genomic_DNA"/>
</dbReference>
<evidence type="ECO:0000256" key="4">
    <source>
        <dbReference type="ARBA" id="ARBA00023239"/>
    </source>
</evidence>
<reference evidence="8" key="1">
    <citation type="submission" date="2023-08" db="EMBL/GenBank/DDBJ databases">
        <title>Rhodospirillaceae gen. nov., a novel taxon isolated from the Yangtze River Yuezi River estuary sludge.</title>
        <authorList>
            <person name="Ruan L."/>
        </authorList>
    </citation>
    <scope>NUCLEOTIDE SEQUENCE [LARGE SCALE GENOMIC DNA]</scope>
    <source>
        <strain evidence="8">R-7</strain>
    </source>
</reference>
<evidence type="ECO:0000256" key="5">
    <source>
        <dbReference type="SAM" id="MobiDB-lite"/>
    </source>
</evidence>
<dbReference type="InterPro" id="IPR008929">
    <property type="entry name" value="Chondroitin_lyas"/>
</dbReference>
<evidence type="ECO:0000256" key="1">
    <source>
        <dbReference type="ARBA" id="ARBA00004418"/>
    </source>
</evidence>
<dbReference type="Gene3D" id="1.50.10.100">
    <property type="entry name" value="Chondroitin AC/alginate lyase"/>
    <property type="match status" value="1"/>
</dbReference>
<dbReference type="RefSeq" id="WP_379955985.1">
    <property type="nucleotide sequence ID" value="NZ_JAUYVI010000004.1"/>
</dbReference>
<comment type="subcellular location">
    <subcellularLocation>
        <location evidence="1">Periplasm</location>
    </subcellularLocation>
</comment>
<evidence type="ECO:0000259" key="6">
    <source>
        <dbReference type="Pfam" id="PF07940"/>
    </source>
</evidence>
<comment type="caution">
    <text evidence="7">The sequence shown here is derived from an EMBL/GenBank/DDBJ whole genome shotgun (WGS) entry which is preliminary data.</text>
</comment>
<dbReference type="PANTHER" id="PTHR39210">
    <property type="entry name" value="HEPARIN-SULFATE LYASE"/>
    <property type="match status" value="1"/>
</dbReference>
<feature type="region of interest" description="Disordered" evidence="5">
    <location>
        <begin position="1"/>
        <end position="36"/>
    </location>
</feature>
<keyword evidence="8" id="KW-1185">Reference proteome</keyword>
<name>A0ABU0YMW8_9PROT</name>
<keyword evidence="3" id="KW-0574">Periplasm</keyword>
<accession>A0ABU0YMW8</accession>
<evidence type="ECO:0000256" key="2">
    <source>
        <dbReference type="ARBA" id="ARBA00022729"/>
    </source>
</evidence>
<evidence type="ECO:0000256" key="3">
    <source>
        <dbReference type="ARBA" id="ARBA00022764"/>
    </source>
</evidence>
<keyword evidence="2" id="KW-0732">Signal</keyword>
<proteinExistence type="predicted"/>
<feature type="domain" description="Heparinase II/III-like C-terminal" evidence="6">
    <location>
        <begin position="355"/>
        <end position="598"/>
    </location>
</feature>
<sequence length="607" mass="66568">MADGITRDPVSEQNNVEHAVPPRAGGRHGSRPGNQRPHLVWPRLQMLFAEPASLLISRARRKLLQPLYRSGPYRLSLGRVGPGDFLTPFDVAPFATPWPADSQAGQALLSGEFRFSGETIREPRPLSRPSGATTAWREGLDRFDWLNDLRAAGAPGAQAAAVELTRRWLGENLRYREDSWRGDILAARLRNLLLNSGYLSNGGDAGFKALLMGSLYRQAAHLGRALPDGLYGAALLEAVIALMLAGLMLPRGERLLVKGRKIFGRELPRQLLADGGHVERSPQAMLDLLMQLIDLRDVFTAARRPLPDSLQISIETMASVVLMLAHGDGQLARFNDTAERDPRLVEAALRRAGGRLRPLNQLPLTGFQRMECARTLVLVDCGAPPRHGLDAHAHAGTLAFEMSVDGDHLIVNCGAHPWSKEWQQVQRTSAAHSTLIVDNVNSSMLLPPRKAIGGGVKMGGIALKPDIVTSRREETNGQIWLDLSHNGYEEGFGLIHRRRLYLSANGEDFMGEDQLVGKGGNSFALRFHLHPAVQVSITQNGQAALMKLAKGSFWRMRVQGGELALAESAAIGAGGRVRRTQQLVIMGAIENDRTEVKWLIQREGGRR</sequence>
<dbReference type="Proteomes" id="UP001230156">
    <property type="component" value="Unassembled WGS sequence"/>
</dbReference>
<dbReference type="PANTHER" id="PTHR39210:SF1">
    <property type="entry name" value="HEPARIN-SULFATE LYASE"/>
    <property type="match status" value="1"/>
</dbReference>